<evidence type="ECO:0000313" key="2">
    <source>
        <dbReference type="Proteomes" id="UP000749040"/>
    </source>
</evidence>
<accession>A0ABS2TJ00</accession>
<reference evidence="1 2" key="1">
    <citation type="submission" date="2021-01" db="EMBL/GenBank/DDBJ databases">
        <title>Streptomyces acididurans sp. nov., isolated from a peat swamp forest soil.</title>
        <authorList>
            <person name="Chantavorakit T."/>
            <person name="Duangmal K."/>
        </authorList>
    </citation>
    <scope>NUCLEOTIDE SEQUENCE [LARGE SCALE GENOMIC DNA]</scope>
    <source>
        <strain evidence="1 2">KK5PA1</strain>
    </source>
</reference>
<dbReference type="RefSeq" id="WP_205355177.1">
    <property type="nucleotide sequence ID" value="NZ_JADKYB010000001.1"/>
</dbReference>
<keyword evidence="2" id="KW-1185">Reference proteome</keyword>
<proteinExistence type="predicted"/>
<evidence type="ECO:0008006" key="3">
    <source>
        <dbReference type="Google" id="ProtNLM"/>
    </source>
</evidence>
<protein>
    <recommendedName>
        <fullName evidence="3">DUF732 domain-containing protein</fullName>
    </recommendedName>
</protein>
<organism evidence="1 2">
    <name type="scientific">Actinacidiphila acididurans</name>
    <dbReference type="NCBI Taxonomy" id="2784346"/>
    <lineage>
        <taxon>Bacteria</taxon>
        <taxon>Bacillati</taxon>
        <taxon>Actinomycetota</taxon>
        <taxon>Actinomycetes</taxon>
        <taxon>Kitasatosporales</taxon>
        <taxon>Streptomycetaceae</taxon>
        <taxon>Actinacidiphila</taxon>
    </lineage>
</organism>
<sequence length="84" mass="9108">MPRSKLTPATGTFTDREKDYLVGKVPKGMDPSAVLQTGQESCERVATAADASPQLAREAIRDGEIPDAKDAITYLCPKYSDLLH</sequence>
<dbReference type="Proteomes" id="UP000749040">
    <property type="component" value="Unassembled WGS sequence"/>
</dbReference>
<evidence type="ECO:0000313" key="1">
    <source>
        <dbReference type="EMBL" id="MBM9503319.1"/>
    </source>
</evidence>
<name>A0ABS2TJ00_9ACTN</name>
<dbReference type="EMBL" id="JADKYB010000001">
    <property type="protein sequence ID" value="MBM9503319.1"/>
    <property type="molecule type" value="Genomic_DNA"/>
</dbReference>
<comment type="caution">
    <text evidence="1">The sequence shown here is derived from an EMBL/GenBank/DDBJ whole genome shotgun (WGS) entry which is preliminary data.</text>
</comment>
<gene>
    <name evidence="1" type="ORF">ITX44_02015</name>
</gene>